<dbReference type="AlphaFoldDB" id="A0A2Z4ZUV7"/>
<dbReference type="InterPro" id="IPR003812">
    <property type="entry name" value="Fido"/>
</dbReference>
<dbReference type="SUPFAM" id="SSF140931">
    <property type="entry name" value="Fic-like"/>
    <property type="match status" value="1"/>
</dbReference>
<protein>
    <submittedName>
        <fullName evidence="4">Cell filamentation protein Fic</fullName>
    </submittedName>
</protein>
<dbReference type="KEGG" id="pthv:CE140_14855"/>
<dbReference type="GO" id="GO:0005524">
    <property type="term" value="F:ATP binding"/>
    <property type="evidence" value="ECO:0007669"/>
    <property type="project" value="UniProtKB-KW"/>
</dbReference>
<dbReference type="RefSeq" id="WP_208665148.1">
    <property type="nucleotide sequence ID" value="NZ_CP022201.1"/>
</dbReference>
<feature type="active site" evidence="1">
    <location>
        <position position="274"/>
    </location>
</feature>
<sequence length="461" mass="52822">MAKPSVERAPKFDPAKIDFEKIGKYLGQYDITDAKGNYLHWDKFKWRVPRAEATDIWYAVKFKRYMQMKPLALLSDGKEVFTYCIPHSVDSKLHRIVKLAGGSVASIAGSKAPDSLQSKFLVSSLIMEEAISSAQLEGASTTREVAKKMLEEDRAPLDEDERMILNNYLLLKHAEHTRDDPLTLDLILDFHRIATQGTTENNVIPGAFRESNDIYVADNDNEIAYQPPSFEKIPERLSALCGFANEDHSGDDGCEFIHPVIKAIILHFMIGYEHPFRDGNGRTARALFYWYMLKCDYELFRYVSISKLLKDNPKGYGLSYLYTEKDQNDLTYFIDFQVEIILKAFEELQTYLESRSNEFQQVVKLLETTKYNSLLNFIQKDLVKKGAKEPGRIFTVKEISSSYDVSENTARTHLNGLCDLKLFMNTKDGRKNLYLSPSDLVERLTKKKPTQKAGKFEFLPG</sequence>
<dbReference type="Gene3D" id="1.10.3290.10">
    <property type="entry name" value="Fido-like domain"/>
    <property type="match status" value="1"/>
</dbReference>
<dbReference type="InterPro" id="IPR036597">
    <property type="entry name" value="Fido-like_dom_sf"/>
</dbReference>
<proteinExistence type="predicted"/>
<dbReference type="EMBL" id="CP022202">
    <property type="protein sequence ID" value="AXA61406.1"/>
    <property type="molecule type" value="Genomic_DNA"/>
</dbReference>
<feature type="domain" description="Fido" evidence="3">
    <location>
        <begin position="182"/>
        <end position="339"/>
    </location>
</feature>
<evidence type="ECO:0000313" key="4">
    <source>
        <dbReference type="EMBL" id="AXA61406.1"/>
    </source>
</evidence>
<evidence type="ECO:0000259" key="3">
    <source>
        <dbReference type="PROSITE" id="PS51459"/>
    </source>
</evidence>
<evidence type="ECO:0000256" key="1">
    <source>
        <dbReference type="PIRSR" id="PIRSR640198-1"/>
    </source>
</evidence>
<organism evidence="4 5">
    <name type="scientific">Pseudomonas thivervalensis</name>
    <dbReference type="NCBI Taxonomy" id="86265"/>
    <lineage>
        <taxon>Bacteria</taxon>
        <taxon>Pseudomonadati</taxon>
        <taxon>Pseudomonadota</taxon>
        <taxon>Gammaproteobacteria</taxon>
        <taxon>Pseudomonadales</taxon>
        <taxon>Pseudomonadaceae</taxon>
        <taxon>Pseudomonas</taxon>
    </lineage>
</organism>
<name>A0A2Z4ZUV7_9PSED</name>
<dbReference type="Pfam" id="PF02661">
    <property type="entry name" value="Fic"/>
    <property type="match status" value="1"/>
</dbReference>
<dbReference type="PANTHER" id="PTHR13504:SF38">
    <property type="entry name" value="FIDO DOMAIN-CONTAINING PROTEIN"/>
    <property type="match status" value="1"/>
</dbReference>
<accession>A0A2Z4ZUV7</accession>
<keyword evidence="2" id="KW-0547">Nucleotide-binding</keyword>
<dbReference type="PROSITE" id="PS51459">
    <property type="entry name" value="FIDO"/>
    <property type="match status" value="1"/>
</dbReference>
<feature type="binding site" evidence="2">
    <location>
        <begin position="278"/>
        <end position="285"/>
    </location>
    <ligand>
        <name>ATP</name>
        <dbReference type="ChEBI" id="CHEBI:30616"/>
    </ligand>
</feature>
<evidence type="ECO:0000313" key="5">
    <source>
        <dbReference type="Proteomes" id="UP000251666"/>
    </source>
</evidence>
<dbReference type="PANTHER" id="PTHR13504">
    <property type="entry name" value="FIDO DOMAIN-CONTAINING PROTEIN DDB_G0283145"/>
    <property type="match status" value="1"/>
</dbReference>
<dbReference type="InterPro" id="IPR040198">
    <property type="entry name" value="Fido_containing"/>
</dbReference>
<evidence type="ECO:0000256" key="2">
    <source>
        <dbReference type="PIRSR" id="PIRSR640198-2"/>
    </source>
</evidence>
<dbReference type="Proteomes" id="UP000251666">
    <property type="component" value="Chromosome"/>
</dbReference>
<keyword evidence="5" id="KW-1185">Reference proteome</keyword>
<gene>
    <name evidence="4" type="ORF">CEQ51_15410</name>
</gene>
<keyword evidence="2" id="KW-0067">ATP-binding</keyword>
<reference evidence="5" key="1">
    <citation type="journal article" date="2021" name="Front. Microbiol.">
        <title>Genomic Analysis of the 1-Aminocyclopropane-1-Carboxylate Deaminase-Producing Pseudomonas thivervalensis SC5 Reveals Its Multifaceted Roles in Soil and in Beneficial Interactions With Plants.</title>
        <authorList>
            <person name="Nascimento F.X."/>
            <person name="Uron P."/>
            <person name="Glick B.R."/>
            <person name="Giachini A."/>
            <person name="Rossi M.J."/>
        </authorList>
    </citation>
    <scope>NUCLEOTIDE SEQUENCE [LARGE SCALE GENOMIC DNA]</scope>
    <source>
        <strain evidence="5">PLM3</strain>
    </source>
</reference>